<dbReference type="EMBL" id="JBEDUW010000006">
    <property type="protein sequence ID" value="KAK9920218.1"/>
    <property type="molecule type" value="Genomic_DNA"/>
</dbReference>
<dbReference type="PANTHER" id="PTHR38926:SF5">
    <property type="entry name" value="F-BOX AND LEUCINE-RICH REPEAT PROTEIN 6"/>
    <property type="match status" value="1"/>
</dbReference>
<dbReference type="SUPFAM" id="SSF81383">
    <property type="entry name" value="F-box domain"/>
    <property type="match status" value="1"/>
</dbReference>
<dbReference type="SUPFAM" id="SSF52047">
    <property type="entry name" value="RNI-like"/>
    <property type="match status" value="1"/>
</dbReference>
<sequence length="391" mass="44459">MAMVRAQKKMKPSPDPSLQPRSSDGVVLSMKKAGNQFLSRRWEELDEDCLTNVFAKVGMESLLLSVPFVCKSWYTTTLNPLCWKFLSFPDFEPYPLFTAPPCDDVVNLEFAADDICVEEFEPNTFGPFYDKLVQEYGIDRTRFSITAFVKSVVDRSHGKALYLKLPAFCTEEALRYVSDACPELKGLRLPDDLVIFKHSQIIPQVIGKWKFLKHLSLGGSMARIAMQYHKSGEYLCKNFEGLLSLENYDSPNSSTNLYEILVEIGIHCKHIRSLHVFDALVGEVEALTIATMLPNLVNLTLGQSQIQRDSLVMLLRGCKKLCCFHLAYCEGFEEGDEEMLKLASHISDFRCKGALSSFFTRFDVLKRIVLTMGLRNQVWRERKMILGKILG</sequence>
<keyword evidence="4" id="KW-1185">Reference proteome</keyword>
<comment type="caution">
    <text evidence="3">The sequence shown here is derived from an EMBL/GenBank/DDBJ whole genome shotgun (WGS) entry which is preliminary data.</text>
</comment>
<dbReference type="Gene3D" id="3.80.10.10">
    <property type="entry name" value="Ribonuclease Inhibitor"/>
    <property type="match status" value="1"/>
</dbReference>
<feature type="domain" description="F-box" evidence="2">
    <location>
        <begin position="42"/>
        <end position="84"/>
    </location>
</feature>
<feature type="region of interest" description="Disordered" evidence="1">
    <location>
        <begin position="1"/>
        <end position="24"/>
    </location>
</feature>
<protein>
    <recommendedName>
        <fullName evidence="2">F-box domain-containing protein</fullName>
    </recommendedName>
</protein>
<dbReference type="Pfam" id="PF00646">
    <property type="entry name" value="F-box"/>
    <property type="match status" value="1"/>
</dbReference>
<organism evidence="3 4">
    <name type="scientific">Rubus argutus</name>
    <name type="common">Southern blackberry</name>
    <dbReference type="NCBI Taxonomy" id="59490"/>
    <lineage>
        <taxon>Eukaryota</taxon>
        <taxon>Viridiplantae</taxon>
        <taxon>Streptophyta</taxon>
        <taxon>Embryophyta</taxon>
        <taxon>Tracheophyta</taxon>
        <taxon>Spermatophyta</taxon>
        <taxon>Magnoliopsida</taxon>
        <taxon>eudicotyledons</taxon>
        <taxon>Gunneridae</taxon>
        <taxon>Pentapetalae</taxon>
        <taxon>rosids</taxon>
        <taxon>fabids</taxon>
        <taxon>Rosales</taxon>
        <taxon>Rosaceae</taxon>
        <taxon>Rosoideae</taxon>
        <taxon>Rosoideae incertae sedis</taxon>
        <taxon>Rubus</taxon>
    </lineage>
</organism>
<evidence type="ECO:0000313" key="4">
    <source>
        <dbReference type="Proteomes" id="UP001457282"/>
    </source>
</evidence>
<reference evidence="3 4" key="1">
    <citation type="journal article" date="2023" name="G3 (Bethesda)">
        <title>A chromosome-length genome assembly and annotation of blackberry (Rubus argutus, cv. 'Hillquist').</title>
        <authorList>
            <person name="Bruna T."/>
            <person name="Aryal R."/>
            <person name="Dudchenko O."/>
            <person name="Sargent D.J."/>
            <person name="Mead D."/>
            <person name="Buti M."/>
            <person name="Cavallini A."/>
            <person name="Hytonen T."/>
            <person name="Andres J."/>
            <person name="Pham M."/>
            <person name="Weisz D."/>
            <person name="Mascagni F."/>
            <person name="Usai G."/>
            <person name="Natali L."/>
            <person name="Bassil N."/>
            <person name="Fernandez G.E."/>
            <person name="Lomsadze A."/>
            <person name="Armour M."/>
            <person name="Olukolu B."/>
            <person name="Poorten T."/>
            <person name="Britton C."/>
            <person name="Davik J."/>
            <person name="Ashrafi H."/>
            <person name="Aiden E.L."/>
            <person name="Borodovsky M."/>
            <person name="Worthington M."/>
        </authorList>
    </citation>
    <scope>NUCLEOTIDE SEQUENCE [LARGE SCALE GENOMIC DNA]</scope>
    <source>
        <strain evidence="3">PI 553951</strain>
    </source>
</reference>
<dbReference type="Proteomes" id="UP001457282">
    <property type="component" value="Unassembled WGS sequence"/>
</dbReference>
<feature type="compositionally biased region" description="Basic residues" evidence="1">
    <location>
        <begin position="1"/>
        <end position="11"/>
    </location>
</feature>
<dbReference type="PANTHER" id="PTHR38926">
    <property type="entry name" value="F-BOX DOMAIN CONTAINING PROTEIN, EXPRESSED"/>
    <property type="match status" value="1"/>
</dbReference>
<proteinExistence type="predicted"/>
<evidence type="ECO:0000256" key="1">
    <source>
        <dbReference type="SAM" id="MobiDB-lite"/>
    </source>
</evidence>
<dbReference type="InterPro" id="IPR032675">
    <property type="entry name" value="LRR_dom_sf"/>
</dbReference>
<evidence type="ECO:0000259" key="2">
    <source>
        <dbReference type="Pfam" id="PF00646"/>
    </source>
</evidence>
<dbReference type="InterPro" id="IPR036047">
    <property type="entry name" value="F-box-like_dom_sf"/>
</dbReference>
<evidence type="ECO:0000313" key="3">
    <source>
        <dbReference type="EMBL" id="KAK9920218.1"/>
    </source>
</evidence>
<dbReference type="AlphaFoldDB" id="A0AAW1W8R8"/>
<dbReference type="Gene3D" id="1.20.1280.50">
    <property type="match status" value="1"/>
</dbReference>
<accession>A0AAW1W8R8</accession>
<name>A0AAW1W8R8_RUBAR</name>
<gene>
    <name evidence="3" type="ORF">M0R45_028776</name>
</gene>
<dbReference type="InterPro" id="IPR001810">
    <property type="entry name" value="F-box_dom"/>
</dbReference>